<accession>A0A0E9SCT5</accession>
<evidence type="ECO:0000313" key="1">
    <source>
        <dbReference type="EMBL" id="JAH38500.1"/>
    </source>
</evidence>
<name>A0A0E9SCT5_ANGAN</name>
<sequence length="43" mass="4776">MVERDTLAKAMTLSLGTSSPEQTTCSKNNMYIIFVFIFTTGNL</sequence>
<protein>
    <submittedName>
        <fullName evidence="1">Uncharacterized protein</fullName>
    </submittedName>
</protein>
<dbReference type="EMBL" id="GBXM01070077">
    <property type="protein sequence ID" value="JAH38500.1"/>
    <property type="molecule type" value="Transcribed_RNA"/>
</dbReference>
<reference evidence="1" key="2">
    <citation type="journal article" date="2015" name="Fish Shellfish Immunol.">
        <title>Early steps in the European eel (Anguilla anguilla)-Vibrio vulnificus interaction in the gills: Role of the RtxA13 toxin.</title>
        <authorList>
            <person name="Callol A."/>
            <person name="Pajuelo D."/>
            <person name="Ebbesson L."/>
            <person name="Teles M."/>
            <person name="MacKenzie S."/>
            <person name="Amaro C."/>
        </authorList>
    </citation>
    <scope>NUCLEOTIDE SEQUENCE</scope>
</reference>
<proteinExistence type="predicted"/>
<reference evidence="1" key="1">
    <citation type="submission" date="2014-11" db="EMBL/GenBank/DDBJ databases">
        <authorList>
            <person name="Amaro Gonzalez C."/>
        </authorList>
    </citation>
    <scope>NUCLEOTIDE SEQUENCE</scope>
</reference>
<organism evidence="1">
    <name type="scientific">Anguilla anguilla</name>
    <name type="common">European freshwater eel</name>
    <name type="synonym">Muraena anguilla</name>
    <dbReference type="NCBI Taxonomy" id="7936"/>
    <lineage>
        <taxon>Eukaryota</taxon>
        <taxon>Metazoa</taxon>
        <taxon>Chordata</taxon>
        <taxon>Craniata</taxon>
        <taxon>Vertebrata</taxon>
        <taxon>Euteleostomi</taxon>
        <taxon>Actinopterygii</taxon>
        <taxon>Neopterygii</taxon>
        <taxon>Teleostei</taxon>
        <taxon>Anguilliformes</taxon>
        <taxon>Anguillidae</taxon>
        <taxon>Anguilla</taxon>
    </lineage>
</organism>
<dbReference type="AlphaFoldDB" id="A0A0E9SCT5"/>